<keyword evidence="3" id="KW-1185">Reference proteome</keyword>
<dbReference type="CDD" id="cd00254">
    <property type="entry name" value="LT-like"/>
    <property type="match status" value="1"/>
</dbReference>
<dbReference type="Pfam" id="PF01464">
    <property type="entry name" value="SLT"/>
    <property type="match status" value="1"/>
</dbReference>
<accession>A0ABU6MFS3</accession>
<evidence type="ECO:0000259" key="1">
    <source>
        <dbReference type="Pfam" id="PF01464"/>
    </source>
</evidence>
<protein>
    <submittedName>
        <fullName evidence="2">Lytic transglycosylase domain-containing protein</fullName>
    </submittedName>
</protein>
<dbReference type="Gene3D" id="1.10.530.10">
    <property type="match status" value="1"/>
</dbReference>
<dbReference type="RefSeq" id="WP_232317564.1">
    <property type="nucleotide sequence ID" value="NZ_JARMAB010000006.1"/>
</dbReference>
<name>A0ABU6MFS3_9BACI</name>
<comment type="caution">
    <text evidence="2">The sequence shown here is derived from an EMBL/GenBank/DDBJ whole genome shotgun (WGS) entry which is preliminary data.</text>
</comment>
<organism evidence="2 3">
    <name type="scientific">Heyndrickxia acidicola</name>
    <dbReference type="NCBI Taxonomy" id="209389"/>
    <lineage>
        <taxon>Bacteria</taxon>
        <taxon>Bacillati</taxon>
        <taxon>Bacillota</taxon>
        <taxon>Bacilli</taxon>
        <taxon>Bacillales</taxon>
        <taxon>Bacillaceae</taxon>
        <taxon>Heyndrickxia</taxon>
    </lineage>
</organism>
<dbReference type="SUPFAM" id="SSF53955">
    <property type="entry name" value="Lysozyme-like"/>
    <property type="match status" value="1"/>
</dbReference>
<feature type="domain" description="Transglycosylase SLT" evidence="1">
    <location>
        <begin position="209"/>
        <end position="316"/>
    </location>
</feature>
<dbReference type="PANTHER" id="PTHR37423:SF2">
    <property type="entry name" value="MEMBRANE-BOUND LYTIC MUREIN TRANSGLYCOSYLASE C"/>
    <property type="match status" value="1"/>
</dbReference>
<dbReference type="InterPro" id="IPR008258">
    <property type="entry name" value="Transglycosylase_SLT_dom_1"/>
</dbReference>
<evidence type="ECO:0000313" key="2">
    <source>
        <dbReference type="EMBL" id="MED1202528.1"/>
    </source>
</evidence>
<reference evidence="2 3" key="1">
    <citation type="submission" date="2023-03" db="EMBL/GenBank/DDBJ databases">
        <title>Bacillus Genome Sequencing.</title>
        <authorList>
            <person name="Dunlap C."/>
        </authorList>
    </citation>
    <scope>NUCLEOTIDE SEQUENCE [LARGE SCALE GENOMIC DNA]</scope>
    <source>
        <strain evidence="2 3">B-23453</strain>
    </source>
</reference>
<dbReference type="PANTHER" id="PTHR37423">
    <property type="entry name" value="SOLUBLE LYTIC MUREIN TRANSGLYCOSYLASE-RELATED"/>
    <property type="match status" value="1"/>
</dbReference>
<dbReference type="EMBL" id="JARMAB010000006">
    <property type="protein sequence ID" value="MED1202528.1"/>
    <property type="molecule type" value="Genomic_DNA"/>
</dbReference>
<proteinExistence type="predicted"/>
<sequence>MTIHNHLKTVPHLQASQAVTNPLLPSANQEQNASSLFQELLVNALDNMETNSNGDSSSPLSSLTAFQSTMPLSLLSSSNSSSNTASLLDGLLGNSLESADTGSTSTGDTSSLFGSLAEGLLGSSLDTANTGSTTGESSSLITSLAEGLLGNSLNESDDAAASPLSALTAAQSTVPLSYLNEVNPSGESTNNSLTYTESANGPAADIGSIIEAAAKKYQIPASLVNAVVKQESNFNPSAINASGAAGLMQLMPSTAKSLGVNNVLDPAENVEAGTKYLKSLLTRYKGNIELALAAYNAGPGNVDRYNGVPPFNETQNYVKNITSDFYGV</sequence>
<gene>
    <name evidence="2" type="ORF">P4T90_05400</name>
</gene>
<evidence type="ECO:0000313" key="3">
    <source>
        <dbReference type="Proteomes" id="UP001341444"/>
    </source>
</evidence>
<dbReference type="InterPro" id="IPR023346">
    <property type="entry name" value="Lysozyme-like_dom_sf"/>
</dbReference>
<dbReference type="Proteomes" id="UP001341444">
    <property type="component" value="Unassembled WGS sequence"/>
</dbReference>